<dbReference type="Gene3D" id="3.30.720.210">
    <property type="match status" value="1"/>
</dbReference>
<keyword evidence="4 15" id="KW-0645">Protease</keyword>
<dbReference type="GO" id="GO:0006508">
    <property type="term" value="P:proteolysis"/>
    <property type="evidence" value="ECO:0007669"/>
    <property type="project" value="UniProtKB-KW"/>
</dbReference>
<dbReference type="InterPro" id="IPR011546">
    <property type="entry name" value="Pept_M41_FtsH_extracell"/>
</dbReference>
<dbReference type="SUPFAM" id="SSF140990">
    <property type="entry name" value="FtsH protease domain-like"/>
    <property type="match status" value="1"/>
</dbReference>
<protein>
    <recommendedName>
        <fullName evidence="15">ATP-dependent zinc metalloprotease FtsH</fullName>
        <ecNumber evidence="15">3.4.24.-</ecNumber>
    </recommendedName>
</protein>
<evidence type="ECO:0000256" key="11">
    <source>
        <dbReference type="ARBA" id="ARBA00022989"/>
    </source>
</evidence>
<keyword evidence="3 15" id="KW-1003">Cell membrane</keyword>
<dbReference type="SMART" id="SM00382">
    <property type="entry name" value="AAA"/>
    <property type="match status" value="1"/>
</dbReference>
<sequence length="676" mass="71084">MVLCPPASRLRGIPFVSTWHRATPSRPGPQKGPSKKSVPRPPAPAPSRTPAPSSPPPRWRWLVPAGILIAFIALLAYRPVAGGTPTRALSYTSFVGDVTGGKVSTASITAAGAVSGKLHDGSAYTSQIPTALNDSALPALLLGHKVQVTGTVPSTNSVLGFIVVWALPILIFVGLFVWFRRRGGGQLTGRVGGILAFGKSKARVYDEDRPGTRFADIAGYEGSKAEVMEVVDFLKHPARYDRAGAVGPKGVLMVGPPGTGKTLLARAVAGEASVPFFSLSGSSFVEMFVGVGASRVRDLFADARKRAPSIIFIDEIDAIGGRRGPGGFGSNDEREQTLNQLLSEMDGFEPGARVVVMAATNRAEILDAALLRPGRFDRTVEIPLPSYVERAAILAIHARGKTLAPDVDLGVAARGTPGFSGADLANLVNEAAINAVRADRGVLTAADFEAARDRLLIGRRDASNALLPEEKHAVAVHEAGHALVAALSPHADPVAKVTILSRGAALGVTEQLPAFERHLYPESHLTASLAVRLGGRAAEIVVLAEPSTGSASDLAGATELATHMVREWGFSAEVGPVSYGPEGPSRDNPFAGRPYAEQTQRSIDQEVSRLLRQAEDTAATLLRGNRDTLDRVIGLLLERETIDGADLAAIVGAPRAAVNEPAGVPLALTMNWHESE</sequence>
<dbReference type="InterPro" id="IPR005936">
    <property type="entry name" value="FtsH"/>
</dbReference>
<dbReference type="Gene3D" id="1.20.58.760">
    <property type="entry name" value="Peptidase M41"/>
    <property type="match status" value="1"/>
</dbReference>
<evidence type="ECO:0000256" key="13">
    <source>
        <dbReference type="ARBA" id="ARBA00023136"/>
    </source>
</evidence>
<evidence type="ECO:0000256" key="15">
    <source>
        <dbReference type="HAMAP-Rule" id="MF_01458"/>
    </source>
</evidence>
<comment type="similarity">
    <text evidence="14 15">In the central section; belongs to the AAA ATPase family.</text>
</comment>
<dbReference type="GO" id="GO:0008270">
    <property type="term" value="F:zinc ion binding"/>
    <property type="evidence" value="ECO:0007669"/>
    <property type="project" value="UniProtKB-UniRule"/>
</dbReference>
<dbReference type="GO" id="GO:0016887">
    <property type="term" value="F:ATP hydrolysis activity"/>
    <property type="evidence" value="ECO:0007669"/>
    <property type="project" value="UniProtKB-UniRule"/>
</dbReference>
<feature type="compositionally biased region" description="Pro residues" evidence="17">
    <location>
        <begin position="39"/>
        <end position="56"/>
    </location>
</feature>
<dbReference type="EC" id="3.4.24.-" evidence="15"/>
<dbReference type="InterPro" id="IPR000642">
    <property type="entry name" value="Peptidase_M41"/>
</dbReference>
<feature type="binding site" evidence="15">
    <location>
        <position position="481"/>
    </location>
    <ligand>
        <name>Zn(2+)</name>
        <dbReference type="ChEBI" id="CHEBI:29105"/>
        <note>catalytic</note>
    </ligand>
</feature>
<evidence type="ECO:0000256" key="3">
    <source>
        <dbReference type="ARBA" id="ARBA00022475"/>
    </source>
</evidence>
<dbReference type="PANTHER" id="PTHR23076">
    <property type="entry name" value="METALLOPROTEASE M41 FTSH"/>
    <property type="match status" value="1"/>
</dbReference>
<feature type="binding site" evidence="15">
    <location>
        <position position="477"/>
    </location>
    <ligand>
        <name>Zn(2+)</name>
        <dbReference type="ChEBI" id="CHEBI:29105"/>
        <note>catalytic</note>
    </ligand>
</feature>
<feature type="transmembrane region" description="Helical" evidence="15">
    <location>
        <begin position="61"/>
        <end position="80"/>
    </location>
</feature>
<keyword evidence="10 15" id="KW-0067">ATP-binding</keyword>
<comment type="cofactor">
    <cofactor evidence="15">
        <name>Zn(2+)</name>
        <dbReference type="ChEBI" id="CHEBI:29105"/>
    </cofactor>
    <text evidence="15">Binds 1 zinc ion per subunit.</text>
</comment>
<comment type="subcellular location">
    <subcellularLocation>
        <location evidence="15">Cell membrane</location>
        <topology evidence="15">Multi-pass membrane protein</topology>
        <orientation evidence="15">Cytoplasmic side</orientation>
    </subcellularLocation>
    <subcellularLocation>
        <location evidence="1">Membrane</location>
    </subcellularLocation>
</comment>
<evidence type="ECO:0000259" key="18">
    <source>
        <dbReference type="SMART" id="SM00382"/>
    </source>
</evidence>
<dbReference type="InterPro" id="IPR003593">
    <property type="entry name" value="AAA+_ATPase"/>
</dbReference>
<dbReference type="CDD" id="cd19501">
    <property type="entry name" value="RecA-like_FtsH"/>
    <property type="match status" value="1"/>
</dbReference>
<feature type="binding site" evidence="15">
    <location>
        <position position="553"/>
    </location>
    <ligand>
        <name>Zn(2+)</name>
        <dbReference type="ChEBI" id="CHEBI:29105"/>
        <note>catalytic</note>
    </ligand>
</feature>
<proteinExistence type="inferred from homology"/>
<dbReference type="GO" id="GO:0005886">
    <property type="term" value="C:plasma membrane"/>
    <property type="evidence" value="ECO:0007669"/>
    <property type="project" value="UniProtKB-SubCell"/>
</dbReference>
<keyword evidence="20" id="KW-1185">Reference proteome</keyword>
<dbReference type="FunFam" id="1.10.8.60:FF:000001">
    <property type="entry name" value="ATP-dependent zinc metalloprotease FtsH"/>
    <property type="match status" value="1"/>
</dbReference>
<dbReference type="Gene3D" id="3.40.50.300">
    <property type="entry name" value="P-loop containing nucleotide triphosphate hydrolases"/>
    <property type="match status" value="1"/>
</dbReference>
<evidence type="ECO:0000256" key="4">
    <source>
        <dbReference type="ARBA" id="ARBA00022670"/>
    </source>
</evidence>
<keyword evidence="12 15" id="KW-0482">Metalloprotease</keyword>
<dbReference type="GO" id="GO:0004222">
    <property type="term" value="F:metalloendopeptidase activity"/>
    <property type="evidence" value="ECO:0007669"/>
    <property type="project" value="InterPro"/>
</dbReference>
<dbReference type="Pfam" id="PF01434">
    <property type="entry name" value="Peptidase_M41"/>
    <property type="match status" value="1"/>
</dbReference>
<evidence type="ECO:0000256" key="1">
    <source>
        <dbReference type="ARBA" id="ARBA00004370"/>
    </source>
</evidence>
<keyword evidence="5 15" id="KW-0812">Transmembrane</keyword>
<comment type="similarity">
    <text evidence="2 15">In the C-terminal section; belongs to the peptidase M41 family.</text>
</comment>
<evidence type="ECO:0000256" key="2">
    <source>
        <dbReference type="ARBA" id="ARBA00010044"/>
    </source>
</evidence>
<feature type="active site" evidence="15">
    <location>
        <position position="478"/>
    </location>
</feature>
<gene>
    <name evidence="15" type="primary">ftsH</name>
    <name evidence="19" type="ORF">EAS64_15660</name>
</gene>
<comment type="caution">
    <text evidence="19">The sequence shown here is derived from an EMBL/GenBank/DDBJ whole genome shotgun (WGS) entry which is preliminary data.</text>
</comment>
<evidence type="ECO:0000256" key="8">
    <source>
        <dbReference type="ARBA" id="ARBA00022801"/>
    </source>
</evidence>
<dbReference type="AlphaFoldDB" id="A0A6P2BXL1"/>
<dbReference type="Pfam" id="PF17862">
    <property type="entry name" value="AAA_lid_3"/>
    <property type="match status" value="1"/>
</dbReference>
<comment type="subunit">
    <text evidence="15">Homohexamer.</text>
</comment>
<dbReference type="InterPro" id="IPR027417">
    <property type="entry name" value="P-loop_NTPase"/>
</dbReference>
<dbReference type="GO" id="GO:0030163">
    <property type="term" value="P:protein catabolic process"/>
    <property type="evidence" value="ECO:0007669"/>
    <property type="project" value="UniProtKB-UniRule"/>
</dbReference>
<evidence type="ECO:0000256" key="5">
    <source>
        <dbReference type="ARBA" id="ARBA00022692"/>
    </source>
</evidence>
<keyword evidence="13 15" id="KW-0472">Membrane</keyword>
<evidence type="ECO:0000256" key="12">
    <source>
        <dbReference type="ARBA" id="ARBA00023049"/>
    </source>
</evidence>
<feature type="region of interest" description="Disordered" evidence="17">
    <location>
        <begin position="18"/>
        <end position="56"/>
    </location>
</feature>
<dbReference type="FunFam" id="3.40.50.300:FF:000001">
    <property type="entry name" value="ATP-dependent zinc metalloprotease FtsH"/>
    <property type="match status" value="1"/>
</dbReference>
<organism evidence="19 20">
    <name type="scientific">Trebonia kvetii</name>
    <dbReference type="NCBI Taxonomy" id="2480626"/>
    <lineage>
        <taxon>Bacteria</taxon>
        <taxon>Bacillati</taxon>
        <taxon>Actinomycetota</taxon>
        <taxon>Actinomycetes</taxon>
        <taxon>Streptosporangiales</taxon>
        <taxon>Treboniaceae</taxon>
        <taxon>Trebonia</taxon>
    </lineage>
</organism>
<dbReference type="Proteomes" id="UP000460272">
    <property type="component" value="Unassembled WGS sequence"/>
</dbReference>
<dbReference type="PROSITE" id="PS00674">
    <property type="entry name" value="AAA"/>
    <property type="match status" value="1"/>
</dbReference>
<feature type="binding site" evidence="15">
    <location>
        <begin position="255"/>
        <end position="262"/>
    </location>
    <ligand>
        <name>ATP</name>
        <dbReference type="ChEBI" id="CHEBI:30616"/>
    </ligand>
</feature>
<feature type="transmembrane region" description="Helical" evidence="15">
    <location>
        <begin position="158"/>
        <end position="179"/>
    </location>
</feature>
<evidence type="ECO:0000313" key="20">
    <source>
        <dbReference type="Proteomes" id="UP000460272"/>
    </source>
</evidence>
<dbReference type="EMBL" id="RPFW01000003">
    <property type="protein sequence ID" value="TVZ03879.1"/>
    <property type="molecule type" value="Genomic_DNA"/>
</dbReference>
<dbReference type="Gene3D" id="1.10.8.60">
    <property type="match status" value="1"/>
</dbReference>
<name>A0A6P2BXL1_9ACTN</name>
<evidence type="ECO:0000256" key="16">
    <source>
        <dbReference type="RuleBase" id="RU003651"/>
    </source>
</evidence>
<keyword evidence="9 15" id="KW-0862">Zinc</keyword>
<evidence type="ECO:0000256" key="17">
    <source>
        <dbReference type="SAM" id="MobiDB-lite"/>
    </source>
</evidence>
<evidence type="ECO:0000256" key="10">
    <source>
        <dbReference type="ARBA" id="ARBA00022840"/>
    </source>
</evidence>
<evidence type="ECO:0000256" key="9">
    <source>
        <dbReference type="ARBA" id="ARBA00022833"/>
    </source>
</evidence>
<dbReference type="Pfam" id="PF06480">
    <property type="entry name" value="FtsH_ext"/>
    <property type="match status" value="1"/>
</dbReference>
<keyword evidence="7 15" id="KW-0547">Nucleotide-binding</keyword>
<keyword evidence="11 15" id="KW-1133">Transmembrane helix</keyword>
<dbReference type="NCBIfam" id="TIGR01241">
    <property type="entry name" value="FtsH_fam"/>
    <property type="match status" value="1"/>
</dbReference>
<dbReference type="SUPFAM" id="SSF52540">
    <property type="entry name" value="P-loop containing nucleoside triphosphate hydrolases"/>
    <property type="match status" value="1"/>
</dbReference>
<dbReference type="GO" id="GO:0004176">
    <property type="term" value="F:ATP-dependent peptidase activity"/>
    <property type="evidence" value="ECO:0007669"/>
    <property type="project" value="InterPro"/>
</dbReference>
<evidence type="ECO:0000313" key="19">
    <source>
        <dbReference type="EMBL" id="TVZ03879.1"/>
    </source>
</evidence>
<accession>A0A6P2BXL1</accession>
<evidence type="ECO:0000256" key="6">
    <source>
        <dbReference type="ARBA" id="ARBA00022723"/>
    </source>
</evidence>
<evidence type="ECO:0000256" key="14">
    <source>
        <dbReference type="ARBA" id="ARBA00061570"/>
    </source>
</evidence>
<dbReference type="PANTHER" id="PTHR23076:SF97">
    <property type="entry name" value="ATP-DEPENDENT ZINC METALLOPROTEASE YME1L1"/>
    <property type="match status" value="1"/>
</dbReference>
<keyword evidence="8 15" id="KW-0378">Hydrolase</keyword>
<feature type="domain" description="AAA+ ATPase" evidence="18">
    <location>
        <begin position="247"/>
        <end position="386"/>
    </location>
</feature>
<comment type="similarity">
    <text evidence="16">Belongs to the AAA ATPase family.</text>
</comment>
<dbReference type="InterPro" id="IPR003960">
    <property type="entry name" value="ATPase_AAA_CS"/>
</dbReference>
<dbReference type="HAMAP" id="MF_01458">
    <property type="entry name" value="FtsH"/>
    <property type="match status" value="1"/>
</dbReference>
<dbReference type="InterPro" id="IPR003959">
    <property type="entry name" value="ATPase_AAA_core"/>
</dbReference>
<dbReference type="InterPro" id="IPR037219">
    <property type="entry name" value="Peptidase_M41-like"/>
</dbReference>
<reference evidence="19 20" key="1">
    <citation type="submission" date="2018-11" db="EMBL/GenBank/DDBJ databases">
        <title>Trebonia kvetii gen.nov., sp.nov., a novel acidophilic actinobacterium, and proposal of the new actinobacterial family Treboniaceae fam. nov.</title>
        <authorList>
            <person name="Rapoport D."/>
            <person name="Sagova-Mareckova M."/>
            <person name="Sedlacek I."/>
            <person name="Provaznik J."/>
            <person name="Kralova S."/>
            <person name="Pavlinic D."/>
            <person name="Benes V."/>
            <person name="Kopecky J."/>
        </authorList>
    </citation>
    <scope>NUCLEOTIDE SEQUENCE [LARGE SCALE GENOMIC DNA]</scope>
    <source>
        <strain evidence="19 20">15Tr583</strain>
    </source>
</reference>
<dbReference type="Pfam" id="PF00004">
    <property type="entry name" value="AAA"/>
    <property type="match status" value="1"/>
</dbReference>
<evidence type="ECO:0000256" key="7">
    <source>
        <dbReference type="ARBA" id="ARBA00022741"/>
    </source>
</evidence>
<dbReference type="GO" id="GO:0005524">
    <property type="term" value="F:ATP binding"/>
    <property type="evidence" value="ECO:0007669"/>
    <property type="project" value="UniProtKB-UniRule"/>
</dbReference>
<keyword evidence="6 15" id="KW-0479">Metal-binding</keyword>
<dbReference type="InterPro" id="IPR041569">
    <property type="entry name" value="AAA_lid_3"/>
</dbReference>
<comment type="function">
    <text evidence="15">Acts as a processive, ATP-dependent zinc metallopeptidase for both cytoplasmic and membrane proteins. Plays a role in the quality control of integral membrane proteins.</text>
</comment>
<dbReference type="OrthoDB" id="9809379at2"/>